<reference evidence="2" key="1">
    <citation type="journal article" date="2008" name="Nat. Genet.">
        <title>The Pristionchus pacificus genome provides a unique perspective on nematode lifestyle and parasitism.</title>
        <authorList>
            <person name="Dieterich C."/>
            <person name="Clifton S.W."/>
            <person name="Schuster L.N."/>
            <person name="Chinwalla A."/>
            <person name="Delehaunty K."/>
            <person name="Dinkelacker I."/>
            <person name="Fulton L."/>
            <person name="Fulton R."/>
            <person name="Godfrey J."/>
            <person name="Minx P."/>
            <person name="Mitreva M."/>
            <person name="Roeseler W."/>
            <person name="Tian H."/>
            <person name="Witte H."/>
            <person name="Yang S.P."/>
            <person name="Wilson R.K."/>
            <person name="Sommer R.J."/>
        </authorList>
    </citation>
    <scope>NUCLEOTIDE SEQUENCE [LARGE SCALE GENOMIC DNA]</scope>
    <source>
        <strain evidence="2">PS312</strain>
    </source>
</reference>
<evidence type="ECO:0000313" key="2">
    <source>
        <dbReference type="Proteomes" id="UP000005239"/>
    </source>
</evidence>
<proteinExistence type="predicted"/>
<evidence type="ECO:0000313" key="1">
    <source>
        <dbReference type="EnsemblMetazoa" id="PPA13251.1"/>
    </source>
</evidence>
<dbReference type="Proteomes" id="UP000005239">
    <property type="component" value="Unassembled WGS sequence"/>
</dbReference>
<reference evidence="1" key="2">
    <citation type="submission" date="2022-06" db="UniProtKB">
        <authorList>
            <consortium name="EnsemblMetazoa"/>
        </authorList>
    </citation>
    <scope>IDENTIFICATION</scope>
    <source>
        <strain evidence="1">PS312</strain>
    </source>
</reference>
<gene>
    <name evidence="1" type="primary">WBGene00102805</name>
</gene>
<accession>A0A2A6CH25</accession>
<dbReference type="AlphaFoldDB" id="A0A2A6CH25"/>
<accession>A0A8R1Y9Q9</accession>
<dbReference type="EnsemblMetazoa" id="PPA13251.1">
    <property type="protein sequence ID" value="PPA13251.1"/>
    <property type="gene ID" value="WBGene00102805"/>
</dbReference>
<name>A0A2A6CH25_PRIPA</name>
<protein>
    <submittedName>
        <fullName evidence="1">Uncharacterized protein</fullName>
    </submittedName>
</protein>
<keyword evidence="2" id="KW-1185">Reference proteome</keyword>
<organism evidence="1 2">
    <name type="scientific">Pristionchus pacificus</name>
    <name type="common">Parasitic nematode worm</name>
    <dbReference type="NCBI Taxonomy" id="54126"/>
    <lineage>
        <taxon>Eukaryota</taxon>
        <taxon>Metazoa</taxon>
        <taxon>Ecdysozoa</taxon>
        <taxon>Nematoda</taxon>
        <taxon>Chromadorea</taxon>
        <taxon>Rhabditida</taxon>
        <taxon>Rhabditina</taxon>
        <taxon>Diplogasteromorpha</taxon>
        <taxon>Diplogasteroidea</taxon>
        <taxon>Neodiplogasteridae</taxon>
        <taxon>Pristionchus</taxon>
    </lineage>
</organism>
<sequence length="394" mass="44381">MSCSRVLLFLLSLLAESLCRVTFTHSEVLQQQDLDASFKCDNGCLVYSDSRSPDMHIRDGDRDLKRRVSRCNFYWNRSFSFTEFGPDDRTFPIKLDPSKSYNIVYKGAQSPPNFVFYAVDVNSGEFQLKRCKTDVDTPVYALNGGVGYLSNSHLVRSFTVLNSDDSTPHITFEGKFETDYPRIYATGYDGSSDESCIPVYQAKSISNAINSLLYIPSPIFTVVNFDKTKKTESRSDTFVPNLPNSSAIYMSSGYVGCANIPDQIYYSNTITVQESFSVEVMSLDYIAYVFNLDEKDALQITMNGVRTNIFGDLLKSRHEYDANRFDVSIYWTQKSHNSSFAVQFDFGPESAKEISTTTMTTTTTMGTTTTKSARIQQITTITPMLAVMALIELF</sequence>